<evidence type="ECO:0000313" key="3">
    <source>
        <dbReference type="Proteomes" id="UP001218218"/>
    </source>
</evidence>
<dbReference type="InterPro" id="IPR036291">
    <property type="entry name" value="NAD(P)-bd_dom_sf"/>
</dbReference>
<proteinExistence type="predicted"/>
<keyword evidence="1" id="KW-0560">Oxidoreductase</keyword>
<dbReference type="Gene3D" id="3.40.50.720">
    <property type="entry name" value="NAD(P)-binding Rossmann-like Domain"/>
    <property type="match status" value="1"/>
</dbReference>
<protein>
    <recommendedName>
        <fullName evidence="4">NAD(P)-binding protein</fullName>
    </recommendedName>
</protein>
<dbReference type="PANTHER" id="PTHR43157:SF31">
    <property type="entry name" value="PHOSPHATIDYLINOSITOL-GLYCAN BIOSYNTHESIS CLASS F PROTEIN"/>
    <property type="match status" value="1"/>
</dbReference>
<reference evidence="2" key="1">
    <citation type="submission" date="2023-03" db="EMBL/GenBank/DDBJ databases">
        <title>Massive genome expansion in bonnet fungi (Mycena s.s.) driven by repeated elements and novel gene families across ecological guilds.</title>
        <authorList>
            <consortium name="Lawrence Berkeley National Laboratory"/>
            <person name="Harder C.B."/>
            <person name="Miyauchi S."/>
            <person name="Viragh M."/>
            <person name="Kuo A."/>
            <person name="Thoen E."/>
            <person name="Andreopoulos B."/>
            <person name="Lu D."/>
            <person name="Skrede I."/>
            <person name="Drula E."/>
            <person name="Henrissat B."/>
            <person name="Morin E."/>
            <person name="Kohler A."/>
            <person name="Barry K."/>
            <person name="LaButti K."/>
            <person name="Morin E."/>
            <person name="Salamov A."/>
            <person name="Lipzen A."/>
            <person name="Mereny Z."/>
            <person name="Hegedus B."/>
            <person name="Baldrian P."/>
            <person name="Stursova M."/>
            <person name="Weitz H."/>
            <person name="Taylor A."/>
            <person name="Grigoriev I.V."/>
            <person name="Nagy L.G."/>
            <person name="Martin F."/>
            <person name="Kauserud H."/>
        </authorList>
    </citation>
    <scope>NUCLEOTIDE SEQUENCE</scope>
    <source>
        <strain evidence="2">CBHHK002</strain>
    </source>
</reference>
<evidence type="ECO:0000256" key="1">
    <source>
        <dbReference type="ARBA" id="ARBA00023002"/>
    </source>
</evidence>
<keyword evidence="3" id="KW-1185">Reference proteome</keyword>
<dbReference type="GO" id="GO:0016491">
    <property type="term" value="F:oxidoreductase activity"/>
    <property type="evidence" value="ECO:0007669"/>
    <property type="project" value="UniProtKB-KW"/>
</dbReference>
<sequence>MAKLLFWGFVRSQQRKQQPAAKVDLAGKTVLVLGANTGLGFEATKHFANMNPERLILACRSQSRGQAAVDKLKAETGYRKTELWIIDLADFNSVKRFGDKFEREGGRLDILVENAALMANKYEATKDGWESSLQVSCLSVPLVALLFLPAMIKTGETYSTLPKIVVVASEMHHWVDIEKSVRENPNIIKTLGSAQYCNKSGVMMSRYMLTKLLNIFFVRGMNAVNPGYCCSELRRGINPAMRFIDHLMELCLAFTTERHPETLRGEYINACEREESSDFVIGPDGVKAEERLWDEVVDILGKVDPRVTRNVKKYLSAA</sequence>
<dbReference type="EMBL" id="JARIHO010000054">
    <property type="protein sequence ID" value="KAJ7319287.1"/>
    <property type="molecule type" value="Genomic_DNA"/>
</dbReference>
<gene>
    <name evidence="2" type="ORF">DFH08DRAFT_1034977</name>
</gene>
<dbReference type="Proteomes" id="UP001218218">
    <property type="component" value="Unassembled WGS sequence"/>
</dbReference>
<dbReference type="SUPFAM" id="SSF51735">
    <property type="entry name" value="NAD(P)-binding Rossmann-fold domains"/>
    <property type="match status" value="1"/>
</dbReference>
<evidence type="ECO:0000313" key="2">
    <source>
        <dbReference type="EMBL" id="KAJ7319287.1"/>
    </source>
</evidence>
<name>A0AAD6ZEI4_9AGAR</name>
<dbReference type="InterPro" id="IPR002347">
    <property type="entry name" value="SDR_fam"/>
</dbReference>
<dbReference type="PRINTS" id="PR00081">
    <property type="entry name" value="GDHRDH"/>
</dbReference>
<evidence type="ECO:0008006" key="4">
    <source>
        <dbReference type="Google" id="ProtNLM"/>
    </source>
</evidence>
<dbReference type="AlphaFoldDB" id="A0AAD6ZEI4"/>
<dbReference type="Pfam" id="PF00106">
    <property type="entry name" value="adh_short"/>
    <property type="match status" value="1"/>
</dbReference>
<dbReference type="PANTHER" id="PTHR43157">
    <property type="entry name" value="PHOSPHATIDYLINOSITOL-GLYCAN BIOSYNTHESIS CLASS F PROTEIN-RELATED"/>
    <property type="match status" value="1"/>
</dbReference>
<comment type="caution">
    <text evidence="2">The sequence shown here is derived from an EMBL/GenBank/DDBJ whole genome shotgun (WGS) entry which is preliminary data.</text>
</comment>
<organism evidence="2 3">
    <name type="scientific">Mycena albidolilacea</name>
    <dbReference type="NCBI Taxonomy" id="1033008"/>
    <lineage>
        <taxon>Eukaryota</taxon>
        <taxon>Fungi</taxon>
        <taxon>Dikarya</taxon>
        <taxon>Basidiomycota</taxon>
        <taxon>Agaricomycotina</taxon>
        <taxon>Agaricomycetes</taxon>
        <taxon>Agaricomycetidae</taxon>
        <taxon>Agaricales</taxon>
        <taxon>Marasmiineae</taxon>
        <taxon>Mycenaceae</taxon>
        <taxon>Mycena</taxon>
    </lineage>
</organism>
<accession>A0AAD6ZEI4</accession>